<feature type="transmembrane region" description="Helical" evidence="13">
    <location>
        <begin position="20"/>
        <end position="41"/>
    </location>
</feature>
<organism evidence="14 15">
    <name type="scientific">Citrobacter youngae ATCC 29220</name>
    <dbReference type="NCBI Taxonomy" id="500640"/>
    <lineage>
        <taxon>Bacteria</taxon>
        <taxon>Pseudomonadati</taxon>
        <taxon>Pseudomonadota</taxon>
        <taxon>Gammaproteobacteria</taxon>
        <taxon>Enterobacterales</taxon>
        <taxon>Enterobacteriaceae</taxon>
        <taxon>Citrobacter</taxon>
        <taxon>Citrobacter freundii complex</taxon>
    </lineage>
</organism>
<keyword evidence="9 13" id="KW-1133">Transmembrane helix</keyword>
<accession>D4BJP4</accession>
<dbReference type="Pfam" id="PF02535">
    <property type="entry name" value="Zip"/>
    <property type="match status" value="2"/>
</dbReference>
<protein>
    <recommendedName>
        <fullName evidence="13">Zinc transporter ZupT</fullName>
    </recommendedName>
</protein>
<evidence type="ECO:0000256" key="1">
    <source>
        <dbReference type="ARBA" id="ARBA00004651"/>
    </source>
</evidence>
<proteinExistence type="inferred from homology"/>
<dbReference type="GO" id="GO:0005385">
    <property type="term" value="F:zinc ion transmembrane transporter activity"/>
    <property type="evidence" value="ECO:0007669"/>
    <property type="project" value="UniProtKB-UniRule"/>
</dbReference>
<evidence type="ECO:0000256" key="2">
    <source>
        <dbReference type="ARBA" id="ARBA00009703"/>
    </source>
</evidence>
<comment type="function">
    <text evidence="13">Mediates zinc uptake. May also transport other divalent cations.</text>
</comment>
<dbReference type="eggNOG" id="COG0428">
    <property type="taxonomic scope" value="Bacteria"/>
</dbReference>
<keyword evidence="4 13" id="KW-1003">Cell membrane</keyword>
<evidence type="ECO:0000256" key="12">
    <source>
        <dbReference type="ARBA" id="ARBA00023136"/>
    </source>
</evidence>
<keyword evidence="8 13" id="KW-0864">Zinc transport</keyword>
<feature type="binding site" description="M2 metal binding site" evidence="13">
    <location>
        <position position="165"/>
    </location>
    <ligand>
        <name>Fe(2+)</name>
        <dbReference type="ChEBI" id="CHEBI:29033"/>
    </ligand>
</feature>
<keyword evidence="3 13" id="KW-0813">Transport</keyword>
<feature type="binding site" description="M1 metal binding site" evidence="13">
    <location>
        <position position="164"/>
    </location>
    <ligand>
        <name>Zn(2+)</name>
        <dbReference type="ChEBI" id="CHEBI:29105"/>
    </ligand>
</feature>
<evidence type="ECO:0000313" key="14">
    <source>
        <dbReference type="EMBL" id="EFE05909.1"/>
    </source>
</evidence>
<keyword evidence="12 13" id="KW-0472">Membrane</keyword>
<evidence type="ECO:0000256" key="11">
    <source>
        <dbReference type="ARBA" id="ARBA00023065"/>
    </source>
</evidence>
<feature type="transmembrane region" description="Helical" evidence="13">
    <location>
        <begin position="215"/>
        <end position="231"/>
    </location>
</feature>
<feature type="binding site" description="M2 metal binding site" evidence="13">
    <location>
        <position position="136"/>
    </location>
    <ligand>
        <name>Fe(2+)</name>
        <dbReference type="ChEBI" id="CHEBI:29033"/>
    </ligand>
</feature>
<evidence type="ECO:0000256" key="10">
    <source>
        <dbReference type="ARBA" id="ARBA00023004"/>
    </source>
</evidence>
<dbReference type="Proteomes" id="UP000003880">
    <property type="component" value="Unassembled WGS sequence"/>
</dbReference>
<dbReference type="GO" id="GO:0005886">
    <property type="term" value="C:plasma membrane"/>
    <property type="evidence" value="ECO:0007669"/>
    <property type="project" value="UniProtKB-SubCell"/>
</dbReference>
<evidence type="ECO:0000256" key="4">
    <source>
        <dbReference type="ARBA" id="ARBA00022475"/>
    </source>
</evidence>
<dbReference type="InterPro" id="IPR003689">
    <property type="entry name" value="ZIP"/>
</dbReference>
<dbReference type="HOGENOM" id="CLU_015114_1_3_6"/>
<dbReference type="EMBL" id="ABWL02000026">
    <property type="protein sequence ID" value="EFE05909.1"/>
    <property type="molecule type" value="Genomic_DNA"/>
</dbReference>
<feature type="transmembrane region" description="Helical" evidence="13">
    <location>
        <begin position="78"/>
        <end position="97"/>
    </location>
</feature>
<sequence length="273" mass="28248">MTIWPGQQIDKELDLSMSVPLLLTLLAGAATFIGAFLGVLGQKPSNRVLAFSLGFAAGIMLLISLMEMLPAALAADGMSPVLGYGMFIVGLLGYFGLDRILPHAHPQDLVQKTTQPLPGSIRRTAILLTLGISLHNFPEGIATFVTASSNLELGFGIALAIALHNIPEGLAVAGPVYAATGSKRTAIFWAGISGMAEILGGVLAWLILGSLISPVVMAAIMAAVAGIMVALSVDELMPLAKEIDPNNNPSYGVLCGMSVMGLSLVILQSMGIG</sequence>
<evidence type="ECO:0000256" key="7">
    <source>
        <dbReference type="ARBA" id="ARBA00022833"/>
    </source>
</evidence>
<evidence type="ECO:0000313" key="15">
    <source>
        <dbReference type="Proteomes" id="UP000003880"/>
    </source>
</evidence>
<dbReference type="PANTHER" id="PTHR11040:SF205">
    <property type="entry name" value="ZINC TRANSPORTER ZUPT"/>
    <property type="match status" value="1"/>
</dbReference>
<feature type="transmembrane region" description="Helical" evidence="13">
    <location>
        <begin position="48"/>
        <end position="66"/>
    </location>
</feature>
<comment type="subcellular location">
    <subcellularLocation>
        <location evidence="1 13">Cell membrane</location>
        <topology evidence="1 13">Multi-pass membrane protein</topology>
    </subcellularLocation>
</comment>
<keyword evidence="11 13" id="KW-0406">Ion transport</keyword>
<feature type="binding site" description="M1 metal binding site" evidence="13">
    <location>
        <position position="139"/>
    </location>
    <ligand>
        <name>Zn(2+)</name>
        <dbReference type="ChEBI" id="CHEBI:29105"/>
    </ligand>
</feature>
<keyword evidence="7 13" id="KW-0862">Zinc</keyword>
<feature type="binding site" description="M2 metal binding site" evidence="13">
    <location>
        <position position="139"/>
    </location>
    <ligand>
        <name>Fe(2+)</name>
        <dbReference type="ChEBI" id="CHEBI:29033"/>
    </ligand>
</feature>
<dbReference type="HAMAP" id="MF_00548">
    <property type="entry name" value="ZupT"/>
    <property type="match status" value="1"/>
</dbReference>
<name>D4BJP4_9ENTR</name>
<feature type="binding site" description="M2 metal binding site" evidence="13">
    <location>
        <position position="197"/>
    </location>
    <ligand>
        <name>Fe(2+)</name>
        <dbReference type="ChEBI" id="CHEBI:29033"/>
    </ligand>
</feature>
<evidence type="ECO:0000256" key="13">
    <source>
        <dbReference type="HAMAP-Rule" id="MF_00548"/>
    </source>
</evidence>
<feature type="binding site" description="M1 metal binding site" evidence="13">
    <location>
        <position position="168"/>
    </location>
    <ligand>
        <name>Zn(2+)</name>
        <dbReference type="ChEBI" id="CHEBI:29105"/>
    </ligand>
</feature>
<reference evidence="14 15" key="1">
    <citation type="submission" date="2010-02" db="EMBL/GenBank/DDBJ databases">
        <authorList>
            <person name="Weinstock G."/>
            <person name="Sodergren E."/>
            <person name="Clifton S."/>
            <person name="Fulton L."/>
            <person name="Fulton B."/>
            <person name="Courtney L."/>
            <person name="Fronick C."/>
            <person name="Harrison M."/>
            <person name="Strong C."/>
            <person name="Farmer C."/>
            <person name="Delahaunty K."/>
            <person name="Markovic C."/>
            <person name="Hall O."/>
            <person name="Minx P."/>
            <person name="Tomlinson C."/>
            <person name="Mitreva M."/>
            <person name="Nelson J."/>
            <person name="Hou S."/>
            <person name="Wollam A."/>
            <person name="Pepin K.H."/>
            <person name="Johnson M."/>
            <person name="Bhonagiri V."/>
            <person name="Zhang X."/>
            <person name="Suruliraj S."/>
            <person name="Warren W."/>
            <person name="Chinwalla A."/>
            <person name="Mardis E.R."/>
            <person name="Wilson R.K."/>
        </authorList>
    </citation>
    <scope>NUCLEOTIDE SEQUENCE [LARGE SCALE GENOMIC DNA]</scope>
    <source>
        <strain evidence="14 15">ATCC 29220</strain>
    </source>
</reference>
<gene>
    <name evidence="13" type="primary">zupT</name>
    <name evidence="14" type="ORF">CIT292_10888</name>
</gene>
<keyword evidence="5 13" id="KW-0812">Transmembrane</keyword>
<evidence type="ECO:0000256" key="5">
    <source>
        <dbReference type="ARBA" id="ARBA00022692"/>
    </source>
</evidence>
<comment type="caution">
    <text evidence="14">The sequence shown here is derived from an EMBL/GenBank/DDBJ whole genome shotgun (WGS) entry which is preliminary data.</text>
</comment>
<comment type="catalytic activity">
    <reaction evidence="13">
        <text>Zn(2+)(in) = Zn(2+)(out)</text>
        <dbReference type="Rhea" id="RHEA:29351"/>
        <dbReference type="ChEBI" id="CHEBI:29105"/>
    </reaction>
</comment>
<dbReference type="NCBIfam" id="NF003243">
    <property type="entry name" value="PRK04201.1"/>
    <property type="match status" value="1"/>
</dbReference>
<dbReference type="PANTHER" id="PTHR11040">
    <property type="entry name" value="ZINC/IRON TRANSPORTER"/>
    <property type="match status" value="1"/>
</dbReference>
<evidence type="ECO:0000256" key="8">
    <source>
        <dbReference type="ARBA" id="ARBA00022906"/>
    </source>
</evidence>
<evidence type="ECO:0000256" key="9">
    <source>
        <dbReference type="ARBA" id="ARBA00022989"/>
    </source>
</evidence>
<feature type="transmembrane region" description="Helical" evidence="13">
    <location>
        <begin position="186"/>
        <end position="208"/>
    </location>
</feature>
<feature type="binding site" description="M2 metal binding site" evidence="13">
    <location>
        <position position="168"/>
    </location>
    <ligand>
        <name>Fe(2+)</name>
        <dbReference type="ChEBI" id="CHEBI:29033"/>
    </ligand>
</feature>
<feature type="transmembrane region" description="Helical" evidence="13">
    <location>
        <begin position="251"/>
        <end position="272"/>
    </location>
</feature>
<keyword evidence="6" id="KW-0479">Metal-binding</keyword>
<dbReference type="AlphaFoldDB" id="D4BJP4"/>
<comment type="caution">
    <text evidence="13">Lacks conserved residue(s) required for the propagation of feature annotation.</text>
</comment>
<evidence type="ECO:0000256" key="6">
    <source>
        <dbReference type="ARBA" id="ARBA00022723"/>
    </source>
</evidence>
<evidence type="ECO:0000256" key="3">
    <source>
        <dbReference type="ARBA" id="ARBA00022448"/>
    </source>
</evidence>
<dbReference type="InterPro" id="IPR023498">
    <property type="entry name" value="Zn_transptr_ZupT"/>
</dbReference>
<keyword evidence="10" id="KW-0408">Iron</keyword>
<comment type="similarity">
    <text evidence="2 13">Belongs to the ZIP transporter (TC 2.A.5) family. ZupT subfamily.</text>
</comment>
<dbReference type="GO" id="GO:0046872">
    <property type="term" value="F:metal ion binding"/>
    <property type="evidence" value="ECO:0007669"/>
    <property type="project" value="UniProtKB-KW"/>
</dbReference>